<evidence type="ECO:0000313" key="2">
    <source>
        <dbReference type="EMBL" id="GLR47058.1"/>
    </source>
</evidence>
<feature type="domain" description="VOC" evidence="1">
    <location>
        <begin position="1"/>
        <end position="117"/>
    </location>
</feature>
<evidence type="ECO:0000313" key="3">
    <source>
        <dbReference type="Proteomes" id="UP001156703"/>
    </source>
</evidence>
<dbReference type="EMBL" id="BSOO01000005">
    <property type="protein sequence ID" value="GLR47058.1"/>
    <property type="molecule type" value="Genomic_DNA"/>
</dbReference>
<dbReference type="Gene3D" id="3.10.180.10">
    <property type="entry name" value="2,3-Dihydroxybiphenyl 1,2-Dioxygenase, domain 1"/>
    <property type="match status" value="1"/>
</dbReference>
<dbReference type="SUPFAM" id="SSF54593">
    <property type="entry name" value="Glyoxalase/Bleomycin resistance protein/Dihydroxybiphenyl dioxygenase"/>
    <property type="match status" value="1"/>
</dbReference>
<gene>
    <name evidence="2" type="ORF">GCM10007925_07690</name>
</gene>
<dbReference type="PROSITE" id="PS51819">
    <property type="entry name" value="VOC"/>
    <property type="match status" value="1"/>
</dbReference>
<dbReference type="Proteomes" id="UP001156703">
    <property type="component" value="Unassembled WGS sequence"/>
</dbReference>
<dbReference type="InterPro" id="IPR029068">
    <property type="entry name" value="Glyas_Bleomycin-R_OHBP_Dase"/>
</dbReference>
<evidence type="ECO:0000259" key="1">
    <source>
        <dbReference type="PROSITE" id="PS51819"/>
    </source>
</evidence>
<sequence length="117" mass="13139">MADFQTPNLPSRDFDRTVAFMTPLGFEPGYRSDGWMIMTRGSLQVEYFAYPDLPAEHGYGCCLRLDDLDSFYETCFAAGVPVCTTGTPRLHPAIEESWGRRAALIDPDGVLFHLIQN</sequence>
<comment type="caution">
    <text evidence="2">The sequence shown here is derived from an EMBL/GenBank/DDBJ whole genome shotgun (WGS) entry which is preliminary data.</text>
</comment>
<organism evidence="2 3">
    <name type="scientific">Sphingomonas astaxanthinifaciens DSM 22298</name>
    <dbReference type="NCBI Taxonomy" id="1123267"/>
    <lineage>
        <taxon>Bacteria</taxon>
        <taxon>Pseudomonadati</taxon>
        <taxon>Pseudomonadota</taxon>
        <taxon>Alphaproteobacteria</taxon>
        <taxon>Sphingomonadales</taxon>
        <taxon>Sphingomonadaceae</taxon>
        <taxon>Sphingomonas</taxon>
    </lineage>
</organism>
<dbReference type="CDD" id="cd08350">
    <property type="entry name" value="BLMT_like"/>
    <property type="match status" value="1"/>
</dbReference>
<accession>A0ABQ5Z880</accession>
<name>A0ABQ5Z880_9SPHN</name>
<reference evidence="3" key="1">
    <citation type="journal article" date="2019" name="Int. J. Syst. Evol. Microbiol.">
        <title>The Global Catalogue of Microorganisms (GCM) 10K type strain sequencing project: providing services to taxonomists for standard genome sequencing and annotation.</title>
        <authorList>
            <consortium name="The Broad Institute Genomics Platform"/>
            <consortium name="The Broad Institute Genome Sequencing Center for Infectious Disease"/>
            <person name="Wu L."/>
            <person name="Ma J."/>
        </authorList>
    </citation>
    <scope>NUCLEOTIDE SEQUENCE [LARGE SCALE GENOMIC DNA]</scope>
    <source>
        <strain evidence="3">NBRC 102146</strain>
    </source>
</reference>
<proteinExistence type="predicted"/>
<dbReference type="InterPro" id="IPR037523">
    <property type="entry name" value="VOC_core"/>
</dbReference>
<dbReference type="RefSeq" id="WP_029942261.1">
    <property type="nucleotide sequence ID" value="NZ_BSOO01000005.1"/>
</dbReference>
<protein>
    <submittedName>
        <fullName evidence="2">Bleomycin resistance protein</fullName>
    </submittedName>
</protein>
<keyword evidence="3" id="KW-1185">Reference proteome</keyword>